<evidence type="ECO:0000256" key="5">
    <source>
        <dbReference type="PROSITE-ProRule" id="PRU00277"/>
    </source>
</evidence>
<dbReference type="PANTHER" id="PTHR43811:SF26">
    <property type="entry name" value="PEPTIDYL-PROLYL CIS-TRANS ISOMERASE FKBP16-1, CHLOROPLASTIC"/>
    <property type="match status" value="1"/>
</dbReference>
<dbReference type="SUPFAM" id="SSF54534">
    <property type="entry name" value="FKBP-like"/>
    <property type="match status" value="1"/>
</dbReference>
<evidence type="ECO:0000259" key="6">
    <source>
        <dbReference type="PROSITE" id="PS50059"/>
    </source>
</evidence>
<comment type="caution">
    <text evidence="7">The sequence shown here is derived from an EMBL/GenBank/DDBJ whole genome shotgun (WGS) entry which is preliminary data.</text>
</comment>
<dbReference type="GO" id="GO:0003755">
    <property type="term" value="F:peptidyl-prolyl cis-trans isomerase activity"/>
    <property type="evidence" value="ECO:0007669"/>
    <property type="project" value="UniProtKB-KW"/>
</dbReference>
<dbReference type="PROSITE" id="PS50059">
    <property type="entry name" value="FKBP_PPIASE"/>
    <property type="match status" value="1"/>
</dbReference>
<evidence type="ECO:0000313" key="7">
    <source>
        <dbReference type="EMBL" id="KAK3251116.1"/>
    </source>
</evidence>
<comment type="catalytic activity">
    <reaction evidence="1 5">
        <text>[protein]-peptidylproline (omega=180) = [protein]-peptidylproline (omega=0)</text>
        <dbReference type="Rhea" id="RHEA:16237"/>
        <dbReference type="Rhea" id="RHEA-COMP:10747"/>
        <dbReference type="Rhea" id="RHEA-COMP:10748"/>
        <dbReference type="ChEBI" id="CHEBI:83833"/>
        <dbReference type="ChEBI" id="CHEBI:83834"/>
        <dbReference type="EC" id="5.2.1.8"/>
    </reaction>
</comment>
<dbReference type="EMBL" id="LGRX02026269">
    <property type="protein sequence ID" value="KAK3251116.1"/>
    <property type="molecule type" value="Genomic_DNA"/>
</dbReference>
<keyword evidence="3 5" id="KW-0697">Rotamase</keyword>
<evidence type="ECO:0000256" key="4">
    <source>
        <dbReference type="ARBA" id="ARBA00023235"/>
    </source>
</evidence>
<feature type="domain" description="PPIase FKBP-type" evidence="6">
    <location>
        <begin position="122"/>
        <end position="236"/>
    </location>
</feature>
<sequence length="238" mass="26096">MSVQTFFPAKTLSKCPYALRPRGAQQRRARGRDLTKPLGGYRSAHFKAEASSCERSVDTSLAGTHDRLRRRECLTLLLATGAFVEEKASAEAPPPPETLTSPLGVRYQIISEGSGDIKAQAGDYVTFDYVLRRSNGYFVYSTTGSGSGQQEPTKFARNYQEEPVTFLLGEGKLIAGLEDVLNGRTVGSRVRALVPPEAGYLNNSLQPQPPSFGPKRELASHSNQPLFFEVEVRKVVSK</sequence>
<proteinExistence type="predicted"/>
<dbReference type="Pfam" id="PF00254">
    <property type="entry name" value="FKBP_C"/>
    <property type="match status" value="1"/>
</dbReference>
<dbReference type="InterPro" id="IPR001179">
    <property type="entry name" value="PPIase_FKBP_dom"/>
</dbReference>
<organism evidence="7 8">
    <name type="scientific">Cymbomonas tetramitiformis</name>
    <dbReference type="NCBI Taxonomy" id="36881"/>
    <lineage>
        <taxon>Eukaryota</taxon>
        <taxon>Viridiplantae</taxon>
        <taxon>Chlorophyta</taxon>
        <taxon>Pyramimonadophyceae</taxon>
        <taxon>Pyramimonadales</taxon>
        <taxon>Pyramimonadaceae</taxon>
        <taxon>Cymbomonas</taxon>
    </lineage>
</organism>
<dbReference type="PANTHER" id="PTHR43811">
    <property type="entry name" value="FKBP-TYPE PEPTIDYL-PROLYL CIS-TRANS ISOMERASE FKPA"/>
    <property type="match status" value="1"/>
</dbReference>
<accession>A0AAE0C9V9</accession>
<dbReference type="EC" id="5.2.1.8" evidence="2 5"/>
<dbReference type="AlphaFoldDB" id="A0AAE0C9V9"/>
<keyword evidence="8" id="KW-1185">Reference proteome</keyword>
<reference evidence="7 8" key="1">
    <citation type="journal article" date="2015" name="Genome Biol. Evol.">
        <title>Comparative Genomics of a Bacterivorous Green Alga Reveals Evolutionary Causalities and Consequences of Phago-Mixotrophic Mode of Nutrition.</title>
        <authorList>
            <person name="Burns J.A."/>
            <person name="Paasch A."/>
            <person name="Narechania A."/>
            <person name="Kim E."/>
        </authorList>
    </citation>
    <scope>NUCLEOTIDE SEQUENCE [LARGE SCALE GENOMIC DNA]</scope>
    <source>
        <strain evidence="7 8">PLY_AMNH</strain>
    </source>
</reference>
<keyword evidence="4 5" id="KW-0413">Isomerase</keyword>
<evidence type="ECO:0000256" key="2">
    <source>
        <dbReference type="ARBA" id="ARBA00013194"/>
    </source>
</evidence>
<dbReference type="Gene3D" id="3.10.50.40">
    <property type="match status" value="1"/>
</dbReference>
<gene>
    <name evidence="7" type="ORF">CYMTET_39540</name>
</gene>
<protein>
    <recommendedName>
        <fullName evidence="2 5">peptidylprolyl isomerase</fullName>
        <ecNumber evidence="2 5">5.2.1.8</ecNumber>
    </recommendedName>
</protein>
<evidence type="ECO:0000313" key="8">
    <source>
        <dbReference type="Proteomes" id="UP001190700"/>
    </source>
</evidence>
<dbReference type="InterPro" id="IPR046357">
    <property type="entry name" value="PPIase_dom_sf"/>
</dbReference>
<dbReference type="Proteomes" id="UP001190700">
    <property type="component" value="Unassembled WGS sequence"/>
</dbReference>
<evidence type="ECO:0000256" key="1">
    <source>
        <dbReference type="ARBA" id="ARBA00000971"/>
    </source>
</evidence>
<name>A0AAE0C9V9_9CHLO</name>
<evidence type="ECO:0000256" key="3">
    <source>
        <dbReference type="ARBA" id="ARBA00023110"/>
    </source>
</evidence>